<keyword evidence="1" id="KW-0812">Transmembrane</keyword>
<evidence type="ECO:0000313" key="2">
    <source>
        <dbReference type="EMBL" id="RDS76536.1"/>
    </source>
</evidence>
<gene>
    <name evidence="2" type="ORF">DL238_02240</name>
</gene>
<comment type="caution">
    <text evidence="2">The sequence shown here is derived from an EMBL/GenBank/DDBJ whole genome shotgun (WGS) entry which is preliminary data.</text>
</comment>
<evidence type="ECO:0000256" key="1">
    <source>
        <dbReference type="SAM" id="Phobius"/>
    </source>
</evidence>
<dbReference type="Proteomes" id="UP000254101">
    <property type="component" value="Unassembled WGS sequence"/>
</dbReference>
<dbReference type="AlphaFoldDB" id="A0A395LHW3"/>
<dbReference type="EMBL" id="QRBB01000001">
    <property type="protein sequence ID" value="RDS76536.1"/>
    <property type="molecule type" value="Genomic_DNA"/>
</dbReference>
<keyword evidence="1" id="KW-0472">Membrane</keyword>
<organism evidence="2 3">
    <name type="scientific">Alteriqipengyuania lutimaris</name>
    <dbReference type="NCBI Taxonomy" id="1538146"/>
    <lineage>
        <taxon>Bacteria</taxon>
        <taxon>Pseudomonadati</taxon>
        <taxon>Pseudomonadota</taxon>
        <taxon>Alphaproteobacteria</taxon>
        <taxon>Sphingomonadales</taxon>
        <taxon>Erythrobacteraceae</taxon>
        <taxon>Alteriqipengyuania</taxon>
    </lineage>
</organism>
<keyword evidence="3" id="KW-1185">Reference proteome</keyword>
<dbReference type="OrthoDB" id="1492993at2"/>
<evidence type="ECO:0000313" key="3">
    <source>
        <dbReference type="Proteomes" id="UP000254101"/>
    </source>
</evidence>
<accession>A0A395LHW3</accession>
<reference evidence="2 3" key="1">
    <citation type="submission" date="2018-07" db="EMBL/GenBank/DDBJ databases">
        <title>Erythrobacter nanhaiensis sp. nov., a novel member of the genus Erythrobacter isolated from the South China Sea.</title>
        <authorList>
            <person name="Chen X."/>
            <person name="Liu J."/>
        </authorList>
    </citation>
    <scope>NUCLEOTIDE SEQUENCE [LARGE SCALE GENOMIC DNA]</scope>
    <source>
        <strain evidence="2 3">S-5</strain>
    </source>
</reference>
<sequence length="237" mass="25696">MAPNDPESDAAQSRIAALEARLDAIERLGSHGGVVDRILRYLPWLAIGNLVVGIPAVAISLSVAYFAFVQANATDKMQVAAVWPSVSYITSNQGAEDGAPGPIRMALANSGVGPAIVRGLQVEYEGKRYVGFEDLLRACCASPGESVSTGIGSINGEVLRPGEEAMFAMVIPDGTPPEVFERFNRERLRFKISLCYCSVFDDCWVESWDLDQPKPVDQCPADWVQYSGFPQGPLEER</sequence>
<keyword evidence="1" id="KW-1133">Transmembrane helix</keyword>
<name>A0A395LHW3_9SPHN</name>
<protein>
    <submittedName>
        <fullName evidence="2">Uncharacterized protein</fullName>
    </submittedName>
</protein>
<proteinExistence type="predicted"/>
<dbReference type="RefSeq" id="WP_115490765.1">
    <property type="nucleotide sequence ID" value="NZ_JACHWW010000001.1"/>
</dbReference>
<feature type="transmembrane region" description="Helical" evidence="1">
    <location>
        <begin position="44"/>
        <end position="68"/>
    </location>
</feature>